<dbReference type="RefSeq" id="WP_120150248.1">
    <property type="nucleotide sequence ID" value="NZ_QZVT01000013.1"/>
</dbReference>
<feature type="region of interest" description="Disordered" evidence="1">
    <location>
        <begin position="1"/>
        <end position="36"/>
    </location>
</feature>
<feature type="compositionally biased region" description="Polar residues" evidence="1">
    <location>
        <begin position="26"/>
        <end position="36"/>
    </location>
</feature>
<dbReference type="EMBL" id="QZVT01000013">
    <property type="protein sequence ID" value="RJT75944.1"/>
    <property type="molecule type" value="Genomic_DNA"/>
</dbReference>
<feature type="compositionally biased region" description="Basic and acidic residues" evidence="1">
    <location>
        <begin position="1"/>
        <end position="14"/>
    </location>
</feature>
<organism evidence="2 3">
    <name type="scientific">Arthrobacter cheniae</name>
    <dbReference type="NCBI Taxonomy" id="1258888"/>
    <lineage>
        <taxon>Bacteria</taxon>
        <taxon>Bacillati</taxon>
        <taxon>Actinomycetota</taxon>
        <taxon>Actinomycetes</taxon>
        <taxon>Micrococcales</taxon>
        <taxon>Micrococcaceae</taxon>
        <taxon>Arthrobacter</taxon>
    </lineage>
</organism>
<gene>
    <name evidence="2" type="ORF">D6T63_16890</name>
</gene>
<evidence type="ECO:0000256" key="1">
    <source>
        <dbReference type="SAM" id="MobiDB-lite"/>
    </source>
</evidence>
<keyword evidence="3" id="KW-1185">Reference proteome</keyword>
<reference evidence="2 3" key="1">
    <citation type="submission" date="2018-09" db="EMBL/GenBank/DDBJ databases">
        <title>Novel species of Arthrobacter.</title>
        <authorList>
            <person name="Liu Q."/>
            <person name="Xin Y.-H."/>
        </authorList>
    </citation>
    <scope>NUCLEOTIDE SEQUENCE [LARGE SCALE GENOMIC DNA]</scope>
    <source>
        <strain evidence="2 3">Hz2</strain>
    </source>
</reference>
<dbReference type="Pfam" id="PF13834">
    <property type="entry name" value="DUF4193"/>
    <property type="match status" value="1"/>
</dbReference>
<evidence type="ECO:0000313" key="2">
    <source>
        <dbReference type="EMBL" id="RJT75944.1"/>
    </source>
</evidence>
<dbReference type="OrthoDB" id="4947657at2"/>
<dbReference type="AlphaFoldDB" id="A0A3A5M6U9"/>
<protein>
    <submittedName>
        <fullName evidence="2">DUF4193 domain-containing protein</fullName>
    </submittedName>
</protein>
<accession>A0A3A5M6U9</accession>
<proteinExistence type="predicted"/>
<dbReference type="InterPro" id="IPR025242">
    <property type="entry name" value="DUF4193"/>
</dbReference>
<evidence type="ECO:0000313" key="3">
    <source>
        <dbReference type="Proteomes" id="UP000272560"/>
    </source>
</evidence>
<name>A0A3A5M6U9_9MICC</name>
<sequence>MATDYDEPRVRPEDQPANESLEAIQAQRSSTTQTSVIDVEDSDTAEGFDLPGAILEEELLVQVVPVQEDEFTCMSCFLVHHRTQLAREKNGDKYCAECEG</sequence>
<comment type="caution">
    <text evidence="2">The sequence shown here is derived from an EMBL/GenBank/DDBJ whole genome shotgun (WGS) entry which is preliminary data.</text>
</comment>
<dbReference type="Proteomes" id="UP000272560">
    <property type="component" value="Unassembled WGS sequence"/>
</dbReference>